<dbReference type="AlphaFoldDB" id="A0A5J4KLY7"/>
<gene>
    <name evidence="1" type="ORF">KDW_29750</name>
</gene>
<proteinExistence type="predicted"/>
<accession>A0A5J4KLY7</accession>
<sequence length="69" mass="7886">MYVERAPHAEAALRRLRRPACKHNAQCCGAYMDRGWRCRGLIAQQRGGRARGFYPYRCAKDRETGSVSV</sequence>
<reference evidence="1 2" key="1">
    <citation type="submission" date="2019-10" db="EMBL/GenBank/DDBJ databases">
        <title>Dictyobacter vulcani sp. nov., within the class Ktedonobacteria, isolated from soil of volcanic Mt. Zao.</title>
        <authorList>
            <person name="Zheng Y."/>
            <person name="Wang C.M."/>
            <person name="Sakai Y."/>
            <person name="Abe K."/>
            <person name="Yokota A."/>
            <person name="Yabe S."/>
        </authorList>
    </citation>
    <scope>NUCLEOTIDE SEQUENCE [LARGE SCALE GENOMIC DNA]</scope>
    <source>
        <strain evidence="1 2">W12</strain>
    </source>
</reference>
<keyword evidence="2" id="KW-1185">Reference proteome</keyword>
<organism evidence="1 2">
    <name type="scientific">Dictyobacter vulcani</name>
    <dbReference type="NCBI Taxonomy" id="2607529"/>
    <lineage>
        <taxon>Bacteria</taxon>
        <taxon>Bacillati</taxon>
        <taxon>Chloroflexota</taxon>
        <taxon>Ktedonobacteria</taxon>
        <taxon>Ktedonobacterales</taxon>
        <taxon>Dictyobacteraceae</taxon>
        <taxon>Dictyobacter</taxon>
    </lineage>
</organism>
<protein>
    <submittedName>
        <fullName evidence="1">Uncharacterized protein</fullName>
    </submittedName>
</protein>
<comment type="caution">
    <text evidence="1">The sequence shown here is derived from an EMBL/GenBank/DDBJ whole genome shotgun (WGS) entry which is preliminary data.</text>
</comment>
<name>A0A5J4KLY7_9CHLR</name>
<evidence type="ECO:0000313" key="1">
    <source>
        <dbReference type="EMBL" id="GER88813.1"/>
    </source>
</evidence>
<dbReference type="Proteomes" id="UP000326912">
    <property type="component" value="Unassembled WGS sequence"/>
</dbReference>
<evidence type="ECO:0000313" key="2">
    <source>
        <dbReference type="Proteomes" id="UP000326912"/>
    </source>
</evidence>
<dbReference type="EMBL" id="BKZW01000001">
    <property type="protein sequence ID" value="GER88813.1"/>
    <property type="molecule type" value="Genomic_DNA"/>
</dbReference>